<reference evidence="1 2" key="1">
    <citation type="submission" date="2016-10" db="EMBL/GenBank/DDBJ databases">
        <title>Reductive evolution of mitochondrial metabolism and differential evolution of invasion-related proteins in Cryptosporidium.</title>
        <authorList>
            <person name="Liu S."/>
            <person name="Roellig D.M."/>
            <person name="Guo Y."/>
            <person name="Li N."/>
            <person name="Frace M.A."/>
            <person name="Tang K."/>
            <person name="Zhang L."/>
            <person name="Feng Y."/>
            <person name="Xiao L."/>
        </authorList>
    </citation>
    <scope>NUCLEOTIDE SEQUENCE [LARGE SCALE GENOMIC DNA]</scope>
    <source>
        <strain evidence="1">39726</strain>
    </source>
</reference>
<comment type="caution">
    <text evidence="1">The sequence shown here is derived from an EMBL/GenBank/DDBJ whole genome shotgun (WGS) entry which is preliminary data.</text>
</comment>
<dbReference type="Proteomes" id="UP000186176">
    <property type="component" value="Unassembled WGS sequence"/>
</dbReference>
<name>A0A1J4MH87_9CRYT</name>
<accession>A0A1J4MH87</accession>
<organism evidence="1 2">
    <name type="scientific">Cryptosporidium ubiquitum</name>
    <dbReference type="NCBI Taxonomy" id="857276"/>
    <lineage>
        <taxon>Eukaryota</taxon>
        <taxon>Sar</taxon>
        <taxon>Alveolata</taxon>
        <taxon>Apicomplexa</taxon>
        <taxon>Conoidasida</taxon>
        <taxon>Coccidia</taxon>
        <taxon>Eucoccidiorida</taxon>
        <taxon>Eimeriorina</taxon>
        <taxon>Cryptosporidiidae</taxon>
        <taxon>Cryptosporidium</taxon>
    </lineage>
</organism>
<protein>
    <submittedName>
        <fullName evidence="1">Uncharacterized protein</fullName>
    </submittedName>
</protein>
<dbReference type="AlphaFoldDB" id="A0A1J4MH87"/>
<dbReference type="VEuPathDB" id="CryptoDB:cubi_01538"/>
<evidence type="ECO:0000313" key="1">
    <source>
        <dbReference type="EMBL" id="OII72205.1"/>
    </source>
</evidence>
<gene>
    <name evidence="1" type="ORF">cubi_01538</name>
</gene>
<dbReference type="OrthoDB" id="338782at2759"/>
<dbReference type="RefSeq" id="XP_028873777.1">
    <property type="nucleotide sequence ID" value="XM_029018550.1"/>
</dbReference>
<dbReference type="GeneID" id="39978329"/>
<keyword evidence="2" id="KW-1185">Reference proteome</keyword>
<proteinExistence type="predicted"/>
<evidence type="ECO:0000313" key="2">
    <source>
        <dbReference type="Proteomes" id="UP000186176"/>
    </source>
</evidence>
<sequence>MEICDWIKNIEMGVLAAIEITRNNILENTTNSINNTDFNIIDEYDKLYNKIESLCRDQKEFYEYILENSDKDNNYLEGVKEYQERVKLEKITQKLENSKEYLRECIKSELQNINYIETLIIMWKHSS</sequence>
<dbReference type="EMBL" id="LRBP01000025">
    <property type="protein sequence ID" value="OII72205.1"/>
    <property type="molecule type" value="Genomic_DNA"/>
</dbReference>